<accession>A0A1N7KS60</accession>
<dbReference type="STRING" id="484498.SAMN05421686_10363"/>
<sequence>MKLITTLVTGLALVAPFAIADDGGRGLEIAKERKARDTGWGDSQAEMTMILRNSQGETSERKMRLKNFEIQDDGDKGLTIFDEPKDVSGTAFLSFSHNTKPDDQWLYLPALKRVKRISSRNKSGPFMGSEFAYEDMGSFEPEKYEFTYLRDEPCAQDMTCHVVESDPVDKFSGYTRQISWIDTEHMRAVKTEYYDRKNTLLKTLELSEWKLYKDKFWRAHKLDMQNHQNGKSTTIITHSIEFDTGLSESDFSQASLKRAR</sequence>
<dbReference type="CDD" id="cd16329">
    <property type="entry name" value="LolA_like"/>
    <property type="match status" value="1"/>
</dbReference>
<feature type="domain" description="Uncharacterized protein TP-0789" evidence="2">
    <location>
        <begin position="75"/>
        <end position="258"/>
    </location>
</feature>
<dbReference type="Gene3D" id="2.50.20.10">
    <property type="entry name" value="Lipoprotein localisation LolA/LolB/LppX"/>
    <property type="match status" value="1"/>
</dbReference>
<feature type="chain" id="PRO_5009943181" evidence="1">
    <location>
        <begin position="21"/>
        <end position="260"/>
    </location>
</feature>
<dbReference type="AlphaFoldDB" id="A0A1N7KS60"/>
<dbReference type="Proteomes" id="UP000185639">
    <property type="component" value="Unassembled WGS sequence"/>
</dbReference>
<name>A0A1N7KS60_9GAMM</name>
<gene>
    <name evidence="3" type="ORF">SAMN05421686_10363</name>
</gene>
<keyword evidence="1" id="KW-0732">Signal</keyword>
<feature type="signal peptide" evidence="1">
    <location>
        <begin position="1"/>
        <end position="20"/>
    </location>
</feature>
<evidence type="ECO:0000313" key="4">
    <source>
        <dbReference type="Proteomes" id="UP000185639"/>
    </source>
</evidence>
<dbReference type="InterPro" id="IPR033399">
    <property type="entry name" value="TP_0789-like"/>
</dbReference>
<organism evidence="3 4">
    <name type="scientific">Thalassolituus maritimus</name>
    <dbReference type="NCBI Taxonomy" id="484498"/>
    <lineage>
        <taxon>Bacteria</taxon>
        <taxon>Pseudomonadati</taxon>
        <taxon>Pseudomonadota</taxon>
        <taxon>Gammaproteobacteria</taxon>
        <taxon>Oceanospirillales</taxon>
        <taxon>Oceanospirillaceae</taxon>
        <taxon>Thalassolituus</taxon>
    </lineage>
</organism>
<dbReference type="Pfam" id="PF17131">
    <property type="entry name" value="LolA_like"/>
    <property type="match status" value="1"/>
</dbReference>
<keyword evidence="4" id="KW-1185">Reference proteome</keyword>
<dbReference type="RefSeq" id="WP_076514616.1">
    <property type="nucleotide sequence ID" value="NZ_FTOH01000003.1"/>
</dbReference>
<evidence type="ECO:0000313" key="3">
    <source>
        <dbReference type="EMBL" id="SIS64404.1"/>
    </source>
</evidence>
<dbReference type="OrthoDB" id="9803781at2"/>
<proteinExistence type="predicted"/>
<evidence type="ECO:0000259" key="2">
    <source>
        <dbReference type="Pfam" id="PF17131"/>
    </source>
</evidence>
<protein>
    <submittedName>
        <fullName evidence="3">Outer membrane lipoprotein-sorting protein</fullName>
    </submittedName>
</protein>
<reference evidence="4" key="1">
    <citation type="submission" date="2017-01" db="EMBL/GenBank/DDBJ databases">
        <authorList>
            <person name="Varghese N."/>
            <person name="Submissions S."/>
        </authorList>
    </citation>
    <scope>NUCLEOTIDE SEQUENCE [LARGE SCALE GENOMIC DNA]</scope>
    <source>
        <strain evidence="4">DSM 24913</strain>
    </source>
</reference>
<dbReference type="EMBL" id="FTOH01000003">
    <property type="protein sequence ID" value="SIS64404.1"/>
    <property type="molecule type" value="Genomic_DNA"/>
</dbReference>
<keyword evidence="3" id="KW-0449">Lipoprotein</keyword>
<evidence type="ECO:0000256" key="1">
    <source>
        <dbReference type="SAM" id="SignalP"/>
    </source>
</evidence>